<sequence>MGLCDKGVVQRGVIAAAAQGKLPVEKTGAQEMILRHQENKRGVCFAGLADGLAQKFEPVQKGGSKR</sequence>
<proteinExistence type="predicted"/>
<reference evidence="1" key="1">
    <citation type="journal article" date="2020" name="J Glob Antimicrob Resist">
        <title>Genomic characterization of clinical Enterobacter roggenkampii co-harboring blaIMP-1- and blaGES-5-encoding IncP6 and mcr-9-encoding IncHI2 plasmids isolated in Japan.</title>
        <authorList>
            <person name="Umeda K."/>
            <person name="Nakamura H."/>
            <person name="Fukuda A."/>
            <person name="Matsumoto Y."/>
            <person name="Motooka D."/>
            <person name="Nakamura S."/>
            <person name="Yasui Y."/>
            <person name="Yoshida H."/>
            <person name="Kawahara R."/>
        </authorList>
    </citation>
    <scope>NUCLEOTIDE SEQUENCE</scope>
    <source>
        <strain evidence="1">OIPH-N260</strain>
    </source>
</reference>
<protein>
    <submittedName>
        <fullName evidence="1">Uncharacterized protein</fullName>
    </submittedName>
</protein>
<accession>A0AAU9C632</accession>
<evidence type="ECO:0000313" key="1">
    <source>
        <dbReference type="EMBL" id="BCL41714.1"/>
    </source>
</evidence>
<organism evidence="1 2">
    <name type="scientific">Enterobacter roggenkampii</name>
    <dbReference type="NCBI Taxonomy" id="1812935"/>
    <lineage>
        <taxon>Bacteria</taxon>
        <taxon>Pseudomonadati</taxon>
        <taxon>Pseudomonadota</taxon>
        <taxon>Gammaproteobacteria</taxon>
        <taxon>Enterobacterales</taxon>
        <taxon>Enterobacteriaceae</taxon>
        <taxon>Enterobacter</taxon>
        <taxon>Enterobacter cloacae complex</taxon>
    </lineage>
</organism>
<name>A0AAU9C632_9ENTR</name>
<dbReference type="Proteomes" id="UP000595858">
    <property type="component" value="Chromosome"/>
</dbReference>
<dbReference type="EMBL" id="AP023447">
    <property type="protein sequence ID" value="BCL41714.1"/>
    <property type="molecule type" value="Genomic_DNA"/>
</dbReference>
<gene>
    <name evidence="1" type="ORF">OIPHN260_12160</name>
</gene>
<evidence type="ECO:0000313" key="2">
    <source>
        <dbReference type="Proteomes" id="UP000595858"/>
    </source>
</evidence>
<dbReference type="AlphaFoldDB" id="A0AAU9C632"/>